<organism evidence="7 8">
    <name type="scientific">Apiospora hydei</name>
    <dbReference type="NCBI Taxonomy" id="1337664"/>
    <lineage>
        <taxon>Eukaryota</taxon>
        <taxon>Fungi</taxon>
        <taxon>Dikarya</taxon>
        <taxon>Ascomycota</taxon>
        <taxon>Pezizomycotina</taxon>
        <taxon>Sordariomycetes</taxon>
        <taxon>Xylariomycetidae</taxon>
        <taxon>Amphisphaeriales</taxon>
        <taxon>Apiosporaceae</taxon>
        <taxon>Apiospora</taxon>
    </lineage>
</organism>
<feature type="transmembrane region" description="Helical" evidence="5">
    <location>
        <begin position="275"/>
        <end position="295"/>
    </location>
</feature>
<comment type="subcellular location">
    <subcellularLocation>
        <location evidence="1">Membrane</location>
        <topology evidence="1">Multi-pass membrane protein</topology>
    </subcellularLocation>
</comment>
<feature type="domain" description="Amino acid permease/ SLC12A" evidence="6">
    <location>
        <begin position="79"/>
        <end position="543"/>
    </location>
</feature>
<evidence type="ECO:0000313" key="8">
    <source>
        <dbReference type="Proteomes" id="UP001433268"/>
    </source>
</evidence>
<dbReference type="RefSeq" id="XP_066675506.1">
    <property type="nucleotide sequence ID" value="XM_066805733.1"/>
</dbReference>
<dbReference type="Pfam" id="PF00324">
    <property type="entry name" value="AA_permease"/>
    <property type="match status" value="1"/>
</dbReference>
<feature type="transmembrane region" description="Helical" evidence="5">
    <location>
        <begin position="315"/>
        <end position="335"/>
    </location>
</feature>
<dbReference type="PANTHER" id="PTHR43341">
    <property type="entry name" value="AMINO ACID PERMEASE"/>
    <property type="match status" value="1"/>
</dbReference>
<feature type="transmembrane region" description="Helical" evidence="5">
    <location>
        <begin position="110"/>
        <end position="141"/>
    </location>
</feature>
<dbReference type="PIRSF" id="PIRSF006060">
    <property type="entry name" value="AA_transporter"/>
    <property type="match status" value="1"/>
</dbReference>
<keyword evidence="3 5" id="KW-1133">Transmembrane helix</keyword>
<dbReference type="EMBL" id="JAQQWN010000002">
    <property type="protein sequence ID" value="KAK8094733.1"/>
    <property type="molecule type" value="Genomic_DNA"/>
</dbReference>
<feature type="transmembrane region" description="Helical" evidence="5">
    <location>
        <begin position="439"/>
        <end position="463"/>
    </location>
</feature>
<accession>A0ABR1XDI9</accession>
<evidence type="ECO:0000256" key="1">
    <source>
        <dbReference type="ARBA" id="ARBA00004141"/>
    </source>
</evidence>
<reference evidence="7 8" key="1">
    <citation type="submission" date="2023-01" db="EMBL/GenBank/DDBJ databases">
        <title>Analysis of 21 Apiospora genomes using comparative genomics revels a genus with tremendous synthesis potential of carbohydrate active enzymes and secondary metabolites.</title>
        <authorList>
            <person name="Sorensen T."/>
        </authorList>
    </citation>
    <scope>NUCLEOTIDE SEQUENCE [LARGE SCALE GENOMIC DNA]</scope>
    <source>
        <strain evidence="7 8">CBS 114990</strain>
    </source>
</reference>
<evidence type="ECO:0000259" key="6">
    <source>
        <dbReference type="Pfam" id="PF00324"/>
    </source>
</evidence>
<feature type="transmembrane region" description="Helical" evidence="5">
    <location>
        <begin position="80"/>
        <end position="104"/>
    </location>
</feature>
<dbReference type="Gene3D" id="1.20.1740.10">
    <property type="entry name" value="Amino acid/polyamine transporter I"/>
    <property type="match status" value="1"/>
</dbReference>
<comment type="caution">
    <text evidence="7">The sequence shown here is derived from an EMBL/GenBank/DDBJ whole genome shotgun (WGS) entry which is preliminary data.</text>
</comment>
<dbReference type="InterPro" id="IPR050524">
    <property type="entry name" value="APC_YAT"/>
</dbReference>
<gene>
    <name evidence="7" type="ORF">PG997_001418</name>
</gene>
<sequence length="582" mass="62232">MASSSLSPSSTPSGKPVYGTFSAPTVADLGAAEDGGESGLLPRAAASTAAVAAATADHDGDLVTAAEDQDLRRGLQQRHLSMLGIAGAIGTGLFLGLGGAVQGAGPLGALLAYATVGLVVCAVQFALGEVAALLPVTGAFVRHAEFFVDPALGFATGWNLVYGNILSIPAEITAICVLFSYWFDPVENISPAVWIVVFIVLTAAVGFAFIRVFGEIEFIFALIKIVLVVFLIILGLVINLGGIPGTERIGFRYWKDPGPFVELIPIASGDWGRFLAYWSVMTGAVFSFAGVESIAMAAAEAQNPRRAIPRACKRVFARIVIFYVLAVLIVGMLVASDDERLGNASGTAAQSPFVIAASAAGIKAIPSVVNAVVITSAWSASNQSLLSGTRVLYGLALKKQAPRIFLRTTSWGTPYVCVGLFSFFMLLSFMSLSNGALTVFFWLVDLTAAGVLVSWCTILLNHIRLKLGMRRQNIPASRLPWNNWWTFYSSCVALVMCILILFTSGFTVFTKGNWDAAKFVSSYLDIPLVLGAYLIWKFLKKTEVVSLDSIPLLAALEQVDLYPDMPEPKQTGWLRTVSWIWS</sequence>
<evidence type="ECO:0000256" key="4">
    <source>
        <dbReference type="ARBA" id="ARBA00023136"/>
    </source>
</evidence>
<feature type="transmembrane region" description="Helical" evidence="5">
    <location>
        <begin position="222"/>
        <end position="243"/>
    </location>
</feature>
<dbReference type="Proteomes" id="UP001433268">
    <property type="component" value="Unassembled WGS sequence"/>
</dbReference>
<feature type="transmembrane region" description="Helical" evidence="5">
    <location>
        <begin position="484"/>
        <end position="510"/>
    </location>
</feature>
<keyword evidence="2 5" id="KW-0812">Transmembrane</keyword>
<dbReference type="PANTHER" id="PTHR43341:SF18">
    <property type="entry name" value="AMINO ACID PERMEASE_ SLC12A DOMAIN-CONTAINING PROTEIN"/>
    <property type="match status" value="1"/>
</dbReference>
<feature type="transmembrane region" description="Helical" evidence="5">
    <location>
        <begin position="413"/>
        <end position="433"/>
    </location>
</feature>
<feature type="transmembrane region" description="Helical" evidence="5">
    <location>
        <begin position="516"/>
        <end position="536"/>
    </location>
</feature>
<evidence type="ECO:0000313" key="7">
    <source>
        <dbReference type="EMBL" id="KAK8094733.1"/>
    </source>
</evidence>
<name>A0ABR1XDI9_9PEZI</name>
<feature type="transmembrane region" description="Helical" evidence="5">
    <location>
        <begin position="355"/>
        <end position="380"/>
    </location>
</feature>
<feature type="transmembrane region" description="Helical" evidence="5">
    <location>
        <begin position="189"/>
        <end position="210"/>
    </location>
</feature>
<keyword evidence="4 5" id="KW-0472">Membrane</keyword>
<feature type="transmembrane region" description="Helical" evidence="5">
    <location>
        <begin position="161"/>
        <end position="183"/>
    </location>
</feature>
<dbReference type="GeneID" id="92038793"/>
<evidence type="ECO:0000256" key="2">
    <source>
        <dbReference type="ARBA" id="ARBA00022692"/>
    </source>
</evidence>
<evidence type="ECO:0000256" key="3">
    <source>
        <dbReference type="ARBA" id="ARBA00022989"/>
    </source>
</evidence>
<evidence type="ECO:0000256" key="5">
    <source>
        <dbReference type="SAM" id="Phobius"/>
    </source>
</evidence>
<keyword evidence="8" id="KW-1185">Reference proteome</keyword>
<dbReference type="InterPro" id="IPR004841">
    <property type="entry name" value="AA-permease/SLC12A_dom"/>
</dbReference>
<protein>
    <recommendedName>
        <fullName evidence="6">Amino acid permease/ SLC12A domain-containing protein</fullName>
    </recommendedName>
</protein>
<proteinExistence type="predicted"/>